<sequence>QEKLPDIPVAGMYNKYGGKVRLTFKLQLDQLWIGTKERTEKIPMGSIKNVISESIEGHEEYHIMAIQLGPTEASRYWIYWVPAQYVDAIKDTILGKWQPF</sequence>
<proteinExistence type="predicted"/>
<dbReference type="InterPro" id="IPR057455">
    <property type="entry name" value="UBFD1_C"/>
</dbReference>
<dbReference type="EMBL" id="CALNXI010002231">
    <property type="protein sequence ID" value="CAH3185058.1"/>
    <property type="molecule type" value="Genomic_DNA"/>
</dbReference>
<protein>
    <recommendedName>
        <fullName evidence="1">UBFD1 PH-like C-terminal domain-containing protein</fullName>
    </recommendedName>
</protein>
<dbReference type="InterPro" id="IPR039120">
    <property type="entry name" value="UBFD1"/>
</dbReference>
<feature type="non-terminal residue" evidence="2">
    <location>
        <position position="1"/>
    </location>
</feature>
<gene>
    <name evidence="2" type="ORF">PEVE_00015893</name>
</gene>
<reference evidence="2 3" key="1">
    <citation type="submission" date="2022-05" db="EMBL/GenBank/DDBJ databases">
        <authorList>
            <consortium name="Genoscope - CEA"/>
            <person name="William W."/>
        </authorList>
    </citation>
    <scope>NUCLEOTIDE SEQUENCE [LARGE SCALE GENOMIC DNA]</scope>
</reference>
<dbReference type="PANTHER" id="PTHR16470">
    <property type="entry name" value="UBIQUITIN DOMAIN-CONTAINING PROTEIN UBFD1"/>
    <property type="match status" value="1"/>
</dbReference>
<dbReference type="Proteomes" id="UP001159427">
    <property type="component" value="Unassembled WGS sequence"/>
</dbReference>
<accession>A0ABN8S5N8</accession>
<organism evidence="2 3">
    <name type="scientific">Porites evermanni</name>
    <dbReference type="NCBI Taxonomy" id="104178"/>
    <lineage>
        <taxon>Eukaryota</taxon>
        <taxon>Metazoa</taxon>
        <taxon>Cnidaria</taxon>
        <taxon>Anthozoa</taxon>
        <taxon>Hexacorallia</taxon>
        <taxon>Scleractinia</taxon>
        <taxon>Fungiina</taxon>
        <taxon>Poritidae</taxon>
        <taxon>Porites</taxon>
    </lineage>
</organism>
<evidence type="ECO:0000313" key="2">
    <source>
        <dbReference type="EMBL" id="CAH3185058.1"/>
    </source>
</evidence>
<name>A0ABN8S5N8_9CNID</name>
<keyword evidence="3" id="KW-1185">Reference proteome</keyword>
<comment type="caution">
    <text evidence="2">The sequence shown here is derived from an EMBL/GenBank/DDBJ whole genome shotgun (WGS) entry which is preliminary data.</text>
</comment>
<evidence type="ECO:0000313" key="3">
    <source>
        <dbReference type="Proteomes" id="UP001159427"/>
    </source>
</evidence>
<feature type="domain" description="UBFD1 PH-like C-terminal" evidence="1">
    <location>
        <begin position="1"/>
        <end position="95"/>
    </location>
</feature>
<dbReference type="Pfam" id="PF25343">
    <property type="entry name" value="PH_UBFD1_C"/>
    <property type="match status" value="1"/>
</dbReference>
<evidence type="ECO:0000259" key="1">
    <source>
        <dbReference type="Pfam" id="PF25343"/>
    </source>
</evidence>
<dbReference type="PANTHER" id="PTHR16470:SF0">
    <property type="entry name" value="UBIQUITIN DOMAIN-CONTAINING PROTEIN UBFD1"/>
    <property type="match status" value="1"/>
</dbReference>